<name>A0A6G9D3S7_RHOER</name>
<dbReference type="InterPro" id="IPR005183">
    <property type="entry name" value="DUF305_CopM-like"/>
</dbReference>
<accession>A0A6G9D3S7</accession>
<feature type="region of interest" description="Disordered" evidence="1">
    <location>
        <begin position="1"/>
        <end position="23"/>
    </location>
</feature>
<gene>
    <name evidence="4" type="ORF">G9444_6477</name>
</gene>
<dbReference type="InterPro" id="IPR012347">
    <property type="entry name" value="Ferritin-like"/>
</dbReference>
<keyword evidence="4" id="KW-0614">Plasmid</keyword>
<dbReference type="Proteomes" id="UP000502345">
    <property type="component" value="Plasmid plas1"/>
</dbReference>
<evidence type="ECO:0000313" key="5">
    <source>
        <dbReference type="Proteomes" id="UP000502345"/>
    </source>
</evidence>
<sequence>MVEHAPVPIETESMSDSSGNRRDTRPTALVLGVVIALLVGIVIGLWAKGRIENTSQSAPAVGAVEVGFAQDMSVHHGQAVEMSSLALMNTADPAIRTLAYDVVTTQQSQIGMMQGWLSLWDRPARGTGEYMEWMPSTTSAMNHSMPGMSTGQNDSGTNSSAVMPGMASPAELAELRALTGPAFEIRYLQLLLRHHQGGIPMAQYAADNADLPVVTNLARQIAATQQAESTALRELLAMRGAQPIPMN</sequence>
<organism evidence="4 5">
    <name type="scientific">Rhodococcus erythropolis</name>
    <name type="common">Arthrobacter picolinophilus</name>
    <dbReference type="NCBI Taxonomy" id="1833"/>
    <lineage>
        <taxon>Bacteria</taxon>
        <taxon>Bacillati</taxon>
        <taxon>Actinomycetota</taxon>
        <taxon>Actinomycetes</taxon>
        <taxon>Mycobacteriales</taxon>
        <taxon>Nocardiaceae</taxon>
        <taxon>Rhodococcus</taxon>
        <taxon>Rhodococcus erythropolis group</taxon>
    </lineage>
</organism>
<dbReference type="EMBL" id="CP050125">
    <property type="protein sequence ID" value="QIP43720.1"/>
    <property type="molecule type" value="Genomic_DNA"/>
</dbReference>
<feature type="domain" description="DUF305" evidence="3">
    <location>
        <begin position="65"/>
        <end position="236"/>
    </location>
</feature>
<dbReference type="PANTHER" id="PTHR36933:SF1">
    <property type="entry name" value="SLL0788 PROTEIN"/>
    <property type="match status" value="1"/>
</dbReference>
<evidence type="ECO:0000259" key="3">
    <source>
        <dbReference type="Pfam" id="PF03713"/>
    </source>
</evidence>
<keyword evidence="2" id="KW-1133">Transmembrane helix</keyword>
<dbReference type="RefSeq" id="WP_030538025.1">
    <property type="nucleotide sequence ID" value="NC_005073.1"/>
</dbReference>
<evidence type="ECO:0000313" key="4">
    <source>
        <dbReference type="EMBL" id="QIP43720.1"/>
    </source>
</evidence>
<protein>
    <submittedName>
        <fullName evidence="4">DUF305 domain-containing protein</fullName>
    </submittedName>
</protein>
<evidence type="ECO:0000256" key="1">
    <source>
        <dbReference type="SAM" id="MobiDB-lite"/>
    </source>
</evidence>
<reference evidence="4 5" key="1">
    <citation type="submission" date="2020-03" db="EMBL/GenBank/DDBJ databases">
        <title>Screen low temperature-resistant strains for efficient degradation of petroleum hydrocarbons under the low temperature.</title>
        <authorList>
            <person name="Wang Y."/>
            <person name="Chen J."/>
        </authorList>
    </citation>
    <scope>NUCLEOTIDE SEQUENCE [LARGE SCALE GENOMIC DNA]</scope>
    <source>
        <strain evidence="4 5">KB1</strain>
        <plasmid evidence="4 5">plas1</plasmid>
    </source>
</reference>
<dbReference type="AlphaFoldDB" id="A0A6G9D3S7"/>
<feature type="transmembrane region" description="Helical" evidence="2">
    <location>
        <begin position="28"/>
        <end position="47"/>
    </location>
</feature>
<evidence type="ECO:0000256" key="2">
    <source>
        <dbReference type="SAM" id="Phobius"/>
    </source>
</evidence>
<dbReference type="PANTHER" id="PTHR36933">
    <property type="entry name" value="SLL0788 PROTEIN"/>
    <property type="match status" value="1"/>
</dbReference>
<dbReference type="Pfam" id="PF03713">
    <property type="entry name" value="DUF305"/>
    <property type="match status" value="1"/>
</dbReference>
<geneLocation type="plasmid" evidence="4 5">
    <name>plas1</name>
</geneLocation>
<keyword evidence="2" id="KW-0812">Transmembrane</keyword>
<dbReference type="Gene3D" id="1.20.1260.10">
    <property type="match status" value="1"/>
</dbReference>
<proteinExistence type="predicted"/>
<keyword evidence="2" id="KW-0472">Membrane</keyword>